<accession>A0A1V1NS94</accession>
<feature type="non-terminal residue" evidence="4">
    <location>
        <position position="324"/>
    </location>
</feature>
<dbReference type="Proteomes" id="UP000189670">
    <property type="component" value="Unassembled WGS sequence"/>
</dbReference>
<dbReference type="PANTHER" id="PTHR24026">
    <property type="entry name" value="FAT ATYPICAL CADHERIN-RELATED"/>
    <property type="match status" value="1"/>
</dbReference>
<dbReference type="PRINTS" id="PR00205">
    <property type="entry name" value="CADHERIN"/>
</dbReference>
<dbReference type="EMBL" id="ATBP01002830">
    <property type="protein sequence ID" value="ETR65428.1"/>
    <property type="molecule type" value="Genomic_DNA"/>
</dbReference>
<protein>
    <recommendedName>
        <fullName evidence="3">Cadherin domain-containing protein</fullName>
    </recommendedName>
</protein>
<dbReference type="AlphaFoldDB" id="A0A1V1NS94"/>
<gene>
    <name evidence="4" type="ORF">OMM_14268</name>
</gene>
<dbReference type="Pfam" id="PF00028">
    <property type="entry name" value="Cadherin"/>
    <property type="match status" value="1"/>
</dbReference>
<keyword evidence="1" id="KW-0812">Transmembrane</keyword>
<keyword evidence="2" id="KW-1133">Transmembrane helix</keyword>
<keyword evidence="2" id="KW-0472">Membrane</keyword>
<dbReference type="InterPro" id="IPR040853">
    <property type="entry name" value="RapA2_cadherin-like"/>
</dbReference>
<dbReference type="SMART" id="SM00112">
    <property type="entry name" value="CA"/>
    <property type="match status" value="2"/>
</dbReference>
<evidence type="ECO:0000313" key="5">
    <source>
        <dbReference type="Proteomes" id="UP000189670"/>
    </source>
</evidence>
<sequence>TISGTSGSVYSIPTKSTNHSLTLTVLPLLNQNGVVELTVTVTDDGAGALTANTAFTLTVTAVNDPPVITDTIFRITEDSPTNTPVGIVQASDIEGDPLTFTILSGNTGNVFSINNSGNITVVDGTLLDFETESTYTLTVKVSDYGLTDTAIVNVNLTDVNDQPAISHINSLTTLEDTSISIPFSVTDADADALTISVVSNNISLVSMTSESMTISGTGGSVYSIPTKSTNHSLTLTVLPLLNQNGVVELTVTVTDDGAGALTANTAFTLTVTAVNDPPVITDTIFRITEDSPTNTPVGIVQASDIEGDPLTFTILSGNTGNVFS</sequence>
<dbReference type="InterPro" id="IPR015919">
    <property type="entry name" value="Cadherin-like_sf"/>
</dbReference>
<evidence type="ECO:0000256" key="2">
    <source>
        <dbReference type="ARBA" id="ARBA00022989"/>
    </source>
</evidence>
<dbReference type="GO" id="GO:0005509">
    <property type="term" value="F:calcium ion binding"/>
    <property type="evidence" value="ECO:0007669"/>
    <property type="project" value="InterPro"/>
</dbReference>
<evidence type="ECO:0000256" key="1">
    <source>
        <dbReference type="ARBA" id="ARBA00022692"/>
    </source>
</evidence>
<dbReference type="CDD" id="cd11304">
    <property type="entry name" value="Cadherin_repeat"/>
    <property type="match status" value="2"/>
</dbReference>
<dbReference type="GO" id="GO:0007156">
    <property type="term" value="P:homophilic cell adhesion via plasma membrane adhesion molecules"/>
    <property type="evidence" value="ECO:0007669"/>
    <property type="project" value="InterPro"/>
</dbReference>
<dbReference type="Gene3D" id="2.60.40.60">
    <property type="entry name" value="Cadherins"/>
    <property type="match status" value="2"/>
</dbReference>
<feature type="non-terminal residue" evidence="4">
    <location>
        <position position="1"/>
    </location>
</feature>
<name>A0A1V1NS94_9BACT</name>
<proteinExistence type="predicted"/>
<reference evidence="5" key="1">
    <citation type="submission" date="2012-11" db="EMBL/GenBank/DDBJ databases">
        <authorList>
            <person name="Lucero-Rivera Y.E."/>
            <person name="Tovar-Ramirez D."/>
        </authorList>
    </citation>
    <scope>NUCLEOTIDE SEQUENCE [LARGE SCALE GENOMIC DNA]</scope>
    <source>
        <strain evidence="5">Araruama</strain>
    </source>
</reference>
<organism evidence="4 5">
    <name type="scientific">Candidatus Magnetoglobus multicellularis str. Araruama</name>
    <dbReference type="NCBI Taxonomy" id="890399"/>
    <lineage>
        <taxon>Bacteria</taxon>
        <taxon>Pseudomonadati</taxon>
        <taxon>Thermodesulfobacteriota</taxon>
        <taxon>Desulfobacteria</taxon>
        <taxon>Desulfobacterales</taxon>
        <taxon>Desulfobacteraceae</taxon>
        <taxon>Candidatus Magnetoglobus</taxon>
    </lineage>
</organism>
<comment type="caution">
    <text evidence="4">The sequence shown here is derived from an EMBL/GenBank/DDBJ whole genome shotgun (WGS) entry which is preliminary data.</text>
</comment>
<dbReference type="InterPro" id="IPR013783">
    <property type="entry name" value="Ig-like_fold"/>
</dbReference>
<dbReference type="GO" id="GO:0005886">
    <property type="term" value="C:plasma membrane"/>
    <property type="evidence" value="ECO:0007669"/>
    <property type="project" value="UniProtKB-SubCell"/>
</dbReference>
<evidence type="ECO:0000259" key="3">
    <source>
        <dbReference type="PROSITE" id="PS50268"/>
    </source>
</evidence>
<dbReference type="PROSITE" id="PS50268">
    <property type="entry name" value="CADHERIN_2"/>
    <property type="match status" value="2"/>
</dbReference>
<dbReference type="InterPro" id="IPR002126">
    <property type="entry name" value="Cadherin-like_dom"/>
</dbReference>
<dbReference type="PANTHER" id="PTHR24026:SF126">
    <property type="entry name" value="PROTOCADHERIN FAT 4"/>
    <property type="match status" value="1"/>
</dbReference>
<feature type="domain" description="Cadherin" evidence="3">
    <location>
        <begin position="177"/>
        <end position="280"/>
    </location>
</feature>
<dbReference type="Pfam" id="PF17963">
    <property type="entry name" value="Big_9"/>
    <property type="match status" value="1"/>
</dbReference>
<dbReference type="Gene3D" id="2.60.40.10">
    <property type="entry name" value="Immunoglobulins"/>
    <property type="match status" value="1"/>
</dbReference>
<dbReference type="SUPFAM" id="SSF49313">
    <property type="entry name" value="Cadherin-like"/>
    <property type="match status" value="1"/>
</dbReference>
<evidence type="ECO:0000313" key="4">
    <source>
        <dbReference type="EMBL" id="ETR65428.1"/>
    </source>
</evidence>
<dbReference type="Pfam" id="PF17803">
    <property type="entry name" value="Cadherin_4"/>
    <property type="match status" value="1"/>
</dbReference>
<feature type="domain" description="Cadherin" evidence="3">
    <location>
        <begin position="67"/>
        <end position="165"/>
    </location>
</feature>